<dbReference type="OMA" id="WENITAY"/>
<dbReference type="InterPro" id="IPR012871">
    <property type="entry name" value="DUF1668_ORYSA"/>
</dbReference>
<accession>J3M189</accession>
<feature type="region of interest" description="Disordered" evidence="1">
    <location>
        <begin position="237"/>
        <end position="261"/>
    </location>
</feature>
<organism evidence="2">
    <name type="scientific">Oryza brachyantha</name>
    <name type="common">malo sina</name>
    <dbReference type="NCBI Taxonomy" id="4533"/>
    <lineage>
        <taxon>Eukaryota</taxon>
        <taxon>Viridiplantae</taxon>
        <taxon>Streptophyta</taxon>
        <taxon>Embryophyta</taxon>
        <taxon>Tracheophyta</taxon>
        <taxon>Spermatophyta</taxon>
        <taxon>Magnoliopsida</taxon>
        <taxon>Liliopsida</taxon>
        <taxon>Poales</taxon>
        <taxon>Poaceae</taxon>
        <taxon>BOP clade</taxon>
        <taxon>Oryzoideae</taxon>
        <taxon>Oryzeae</taxon>
        <taxon>Oryzinae</taxon>
        <taxon>Oryza</taxon>
    </lineage>
</organism>
<dbReference type="AlphaFoldDB" id="J3M189"/>
<reference evidence="2" key="1">
    <citation type="journal article" date="2013" name="Nat. Commun.">
        <title>Whole-genome sequencing of Oryza brachyantha reveals mechanisms underlying Oryza genome evolution.</title>
        <authorList>
            <person name="Chen J."/>
            <person name="Huang Q."/>
            <person name="Gao D."/>
            <person name="Wang J."/>
            <person name="Lang Y."/>
            <person name="Liu T."/>
            <person name="Li B."/>
            <person name="Bai Z."/>
            <person name="Luis Goicoechea J."/>
            <person name="Liang C."/>
            <person name="Chen C."/>
            <person name="Zhang W."/>
            <person name="Sun S."/>
            <person name="Liao Y."/>
            <person name="Zhang X."/>
            <person name="Yang L."/>
            <person name="Song C."/>
            <person name="Wang M."/>
            <person name="Shi J."/>
            <person name="Liu G."/>
            <person name="Liu J."/>
            <person name="Zhou H."/>
            <person name="Zhou W."/>
            <person name="Yu Q."/>
            <person name="An N."/>
            <person name="Chen Y."/>
            <person name="Cai Q."/>
            <person name="Wang B."/>
            <person name="Liu B."/>
            <person name="Min J."/>
            <person name="Huang Y."/>
            <person name="Wu H."/>
            <person name="Li Z."/>
            <person name="Zhang Y."/>
            <person name="Yin Y."/>
            <person name="Song W."/>
            <person name="Jiang J."/>
            <person name="Jackson S.A."/>
            <person name="Wing R.A."/>
            <person name="Wang J."/>
            <person name="Chen M."/>
        </authorList>
    </citation>
    <scope>NUCLEOTIDE SEQUENCE [LARGE SCALE GENOMIC DNA]</scope>
    <source>
        <strain evidence="2">cv. IRGC 101232</strain>
    </source>
</reference>
<sequence>MAKRPRACCCSGRAAKRPAQAQRRQHLYVVLEDWERGYSIHKVDVEAFDPDAADHPDSDEDDGVPPVVRVEAKHGCSSYFAAYGSKILAMFPVSGSPGVAVLHTESSGLSVYPLLSIYSRPPAMDDGGDKRWAWENITAYSQPPFNIHRAVCHALHPDGRTLFVSVRMDATEHTFSFEADEHLEWRHRGEWMLPFQGQAYYVAELDAWVGLCRRSEGLGHVCSCDLAPPLSAASPSGEAAAVPMPPRGKRCAGRGSSTRTTSGIKTRSWCASEAAGFASWRRWGTGTATGRCARSAASCA</sequence>
<dbReference type="PANTHER" id="PTHR33085">
    <property type="entry name" value="OS12G0113100 PROTEIN-RELATED"/>
    <property type="match status" value="1"/>
</dbReference>
<keyword evidence="3" id="KW-1185">Reference proteome</keyword>
<reference evidence="2" key="2">
    <citation type="submission" date="2013-04" db="UniProtKB">
        <authorList>
            <consortium name="EnsemblPlants"/>
        </authorList>
    </citation>
    <scope>IDENTIFICATION</scope>
</reference>
<name>J3M189_ORYBR</name>
<dbReference type="EnsemblPlants" id="OB04G31640.1">
    <property type="protein sequence ID" value="OB04G31640.1"/>
    <property type="gene ID" value="OB04G31640"/>
</dbReference>
<evidence type="ECO:0000313" key="3">
    <source>
        <dbReference type="Proteomes" id="UP000006038"/>
    </source>
</evidence>
<proteinExistence type="predicted"/>
<evidence type="ECO:0000313" key="2">
    <source>
        <dbReference type="EnsemblPlants" id="OB04G31640.1"/>
    </source>
</evidence>
<dbReference type="Proteomes" id="UP000006038">
    <property type="component" value="Chromosome 4"/>
</dbReference>
<dbReference type="Gramene" id="OB04G31640.1">
    <property type="protein sequence ID" value="OB04G31640.1"/>
    <property type="gene ID" value="OB04G31640"/>
</dbReference>
<protein>
    <submittedName>
        <fullName evidence="2">Uncharacterized protein</fullName>
    </submittedName>
</protein>
<dbReference type="Pfam" id="PF07893">
    <property type="entry name" value="DUF1668"/>
    <property type="match status" value="2"/>
</dbReference>
<dbReference type="HOGENOM" id="CLU_021283_0_0_1"/>
<evidence type="ECO:0000256" key="1">
    <source>
        <dbReference type="SAM" id="MobiDB-lite"/>
    </source>
</evidence>